<sequence>MAARRFGSCSGAGMARLQWQIARRQGSTRKGACSERKREIRRARGMTQAGAAQGHGQVDQQFHRRAPGLPWRSPRGRCVVAIPTPMPRRLHEAAAHVWQGGWQHKAFIGRRISSRIHGHFVQVRLTVLPGLVLAAKGRVTKYLTPPPAT</sequence>
<organism evidence="1 2">
    <name type="scientific">Pseudomonas chlororaphis</name>
    <dbReference type="NCBI Taxonomy" id="587753"/>
    <lineage>
        <taxon>Bacteria</taxon>
        <taxon>Pseudomonadati</taxon>
        <taxon>Pseudomonadota</taxon>
        <taxon>Gammaproteobacteria</taxon>
        <taxon>Pseudomonadales</taxon>
        <taxon>Pseudomonadaceae</taxon>
        <taxon>Pseudomonas</taxon>
    </lineage>
</organism>
<gene>
    <name evidence="1" type="ORF">C4K04_3924</name>
</gene>
<reference evidence="1 2" key="1">
    <citation type="submission" date="2018-03" db="EMBL/GenBank/DDBJ databases">
        <title>Diversity of phytobeneficial traits revealed by whole-genome analysis of worldwide-isolated phenazine-producing Pseudomonas spp.</title>
        <authorList>
            <person name="Biessy A."/>
            <person name="Novinscak A."/>
            <person name="Blom J."/>
            <person name="Leger G."/>
            <person name="Thomashow L.S."/>
            <person name="Cazorla F.M."/>
            <person name="Josic D."/>
            <person name="Filion M."/>
        </authorList>
    </citation>
    <scope>NUCLEOTIDE SEQUENCE [LARGE SCALE GENOMIC DNA]</scope>
    <source>
        <strain evidence="1 2">B25</strain>
    </source>
</reference>
<name>A0A3G7TR76_9PSED</name>
<protein>
    <submittedName>
        <fullName evidence="1">Uncharacterized protein</fullName>
    </submittedName>
</protein>
<dbReference type="Proteomes" id="UP000268048">
    <property type="component" value="Chromosome"/>
</dbReference>
<evidence type="ECO:0000313" key="2">
    <source>
        <dbReference type="Proteomes" id="UP000268048"/>
    </source>
</evidence>
<evidence type="ECO:0000313" key="1">
    <source>
        <dbReference type="EMBL" id="AZE49593.1"/>
    </source>
</evidence>
<accession>A0A3G7TR76</accession>
<dbReference type="EMBL" id="CP027753">
    <property type="protein sequence ID" value="AZE49593.1"/>
    <property type="molecule type" value="Genomic_DNA"/>
</dbReference>
<dbReference type="AlphaFoldDB" id="A0A3G7TR76"/>
<proteinExistence type="predicted"/>